<dbReference type="Proteomes" id="UP000515163">
    <property type="component" value="Unplaced"/>
</dbReference>
<comment type="subcellular location">
    <subcellularLocation>
        <location evidence="1">Golgi apparatus membrane</location>
        <topology evidence="1">Peripheral membrane protein</topology>
        <orientation evidence="1">Cytoplasmic side</orientation>
    </subcellularLocation>
</comment>
<dbReference type="AlphaFoldDB" id="A0A6P8HV56"/>
<gene>
    <name evidence="7" type="primary">LOC116295502</name>
</gene>
<comment type="similarity">
    <text evidence="2">Belongs to the GOLPH3/VPS74 family.</text>
</comment>
<dbReference type="KEGG" id="aten:116295502"/>
<keyword evidence="3" id="KW-0333">Golgi apparatus</keyword>
<dbReference type="InterPro" id="IPR008628">
    <property type="entry name" value="GPP34-like"/>
</dbReference>
<evidence type="ECO:0000313" key="6">
    <source>
        <dbReference type="Proteomes" id="UP000515163"/>
    </source>
</evidence>
<keyword evidence="5" id="KW-0472">Membrane</keyword>
<keyword evidence="6" id="KW-1185">Reference proteome</keyword>
<evidence type="ECO:0000256" key="4">
    <source>
        <dbReference type="ARBA" id="ARBA00023121"/>
    </source>
</evidence>
<evidence type="ECO:0000313" key="7">
    <source>
        <dbReference type="RefSeq" id="XP_031559193.1"/>
    </source>
</evidence>
<dbReference type="InParanoid" id="A0A6P8HV56"/>
<evidence type="ECO:0000256" key="3">
    <source>
        <dbReference type="ARBA" id="ARBA00023034"/>
    </source>
</evidence>
<dbReference type="OrthoDB" id="5961729at2759"/>
<dbReference type="GO" id="GO:0070273">
    <property type="term" value="F:phosphatidylinositol-4-phosphate binding"/>
    <property type="evidence" value="ECO:0007669"/>
    <property type="project" value="InterPro"/>
</dbReference>
<dbReference type="GeneID" id="116295502"/>
<protein>
    <submittedName>
        <fullName evidence="7">Uncharacterized protein LOC116295502</fullName>
    </submittedName>
</protein>
<dbReference type="InterPro" id="IPR038261">
    <property type="entry name" value="GPP34-like_sf"/>
</dbReference>
<name>A0A6P8HV56_ACTTE</name>
<reference evidence="7" key="1">
    <citation type="submission" date="2025-08" db="UniProtKB">
        <authorList>
            <consortium name="RefSeq"/>
        </authorList>
    </citation>
    <scope>IDENTIFICATION</scope>
    <source>
        <tissue evidence="7">Tentacle</tissue>
    </source>
</reference>
<sequence>MAYSGGSAAASSYGVRVDLTAKEMAKAVLAVINSEHFDKDEIREQKLTLSQAFCLLWQDPESGDVDGRKVSVETNGGAAAAVLLDLVVLGKGEVELVPNKTLGIKNDLIVFKVLSDKPTETYLDAAMFDSILKHHSKHPDKPEKVKHWIYEDITHMKARNLCSTITLDSLVEMGVLDMKEKFIGRKYPTVKPGVEENLVRDIRAVALDGVQPSSYIRALLTLARAADDLLCLSDPVLKKHFSKGEYDKAKERIIALVGIDKKSKEKYEAV</sequence>
<evidence type="ECO:0000256" key="1">
    <source>
        <dbReference type="ARBA" id="ARBA00004255"/>
    </source>
</evidence>
<dbReference type="Gene3D" id="1.10.3630.10">
    <property type="entry name" value="yeast vps74-n-term truncation variant domain like"/>
    <property type="match status" value="1"/>
</dbReference>
<organism evidence="6 7">
    <name type="scientific">Actinia tenebrosa</name>
    <name type="common">Australian red waratah sea anemone</name>
    <dbReference type="NCBI Taxonomy" id="6105"/>
    <lineage>
        <taxon>Eukaryota</taxon>
        <taxon>Metazoa</taxon>
        <taxon>Cnidaria</taxon>
        <taxon>Anthozoa</taxon>
        <taxon>Hexacorallia</taxon>
        <taxon>Actiniaria</taxon>
        <taxon>Actiniidae</taxon>
        <taxon>Actinia</taxon>
    </lineage>
</organism>
<proteinExistence type="inferred from homology"/>
<dbReference type="GO" id="GO:0000139">
    <property type="term" value="C:Golgi membrane"/>
    <property type="evidence" value="ECO:0007669"/>
    <property type="project" value="UniProtKB-SubCell"/>
</dbReference>
<evidence type="ECO:0000256" key="2">
    <source>
        <dbReference type="ARBA" id="ARBA00007284"/>
    </source>
</evidence>
<dbReference type="Pfam" id="PF05719">
    <property type="entry name" value="GPP34"/>
    <property type="match status" value="1"/>
</dbReference>
<keyword evidence="4" id="KW-0446">Lipid-binding</keyword>
<dbReference type="RefSeq" id="XP_031559193.1">
    <property type="nucleotide sequence ID" value="XM_031703333.1"/>
</dbReference>
<accession>A0A6P8HV56</accession>
<evidence type="ECO:0000256" key="5">
    <source>
        <dbReference type="ARBA" id="ARBA00023136"/>
    </source>
</evidence>